<dbReference type="AlphaFoldDB" id="A0A3P6TRX1"/>
<organism evidence="1 2">
    <name type="scientific">Dibothriocephalus latus</name>
    <name type="common">Fish tapeworm</name>
    <name type="synonym">Diphyllobothrium latum</name>
    <dbReference type="NCBI Taxonomy" id="60516"/>
    <lineage>
        <taxon>Eukaryota</taxon>
        <taxon>Metazoa</taxon>
        <taxon>Spiralia</taxon>
        <taxon>Lophotrochozoa</taxon>
        <taxon>Platyhelminthes</taxon>
        <taxon>Cestoda</taxon>
        <taxon>Eucestoda</taxon>
        <taxon>Diphyllobothriidea</taxon>
        <taxon>Diphyllobothriidae</taxon>
        <taxon>Dibothriocephalus</taxon>
    </lineage>
</organism>
<accession>A0A3P6TRX1</accession>
<protein>
    <submittedName>
        <fullName evidence="1">Uncharacterized protein</fullName>
    </submittedName>
</protein>
<dbReference type="Proteomes" id="UP000281553">
    <property type="component" value="Unassembled WGS sequence"/>
</dbReference>
<keyword evidence="2" id="KW-1185">Reference proteome</keyword>
<evidence type="ECO:0000313" key="1">
    <source>
        <dbReference type="EMBL" id="VDK86013.1"/>
    </source>
</evidence>
<gene>
    <name evidence="1" type="ORF">DILT_LOCUS3804</name>
</gene>
<sequence>MRHMHTFAHLFKWRKLTGRRVQQKHHLSAEEVVVAVVEVIRKARVDLGREYGKSKYSSKTVVVEAEAFCAKGDISAARLYHVESKMDSAFAEHFGKCPGYFGGDLTL</sequence>
<dbReference type="EMBL" id="UYRU01044281">
    <property type="protein sequence ID" value="VDK86013.1"/>
    <property type="molecule type" value="Genomic_DNA"/>
</dbReference>
<proteinExistence type="predicted"/>
<evidence type="ECO:0000313" key="2">
    <source>
        <dbReference type="Proteomes" id="UP000281553"/>
    </source>
</evidence>
<reference evidence="1 2" key="1">
    <citation type="submission" date="2018-11" db="EMBL/GenBank/DDBJ databases">
        <authorList>
            <consortium name="Pathogen Informatics"/>
        </authorList>
    </citation>
    <scope>NUCLEOTIDE SEQUENCE [LARGE SCALE GENOMIC DNA]</scope>
</reference>
<name>A0A3P6TRX1_DIBLA</name>